<dbReference type="EMBL" id="JXCE01001004">
    <property type="protein sequence ID" value="KPA35598.1"/>
    <property type="molecule type" value="Genomic_DNA"/>
</dbReference>
<dbReference type="Proteomes" id="UP000037904">
    <property type="component" value="Unassembled WGS sequence"/>
</dbReference>
<name>A0A0M9ELN1_FUSLA</name>
<protein>
    <submittedName>
        <fullName evidence="1">Uncharacterized protein</fullName>
    </submittedName>
</protein>
<organism evidence="1 2">
    <name type="scientific">Fusarium langsethiae</name>
    <dbReference type="NCBI Taxonomy" id="179993"/>
    <lineage>
        <taxon>Eukaryota</taxon>
        <taxon>Fungi</taxon>
        <taxon>Dikarya</taxon>
        <taxon>Ascomycota</taxon>
        <taxon>Pezizomycotina</taxon>
        <taxon>Sordariomycetes</taxon>
        <taxon>Hypocreomycetidae</taxon>
        <taxon>Hypocreales</taxon>
        <taxon>Nectriaceae</taxon>
        <taxon>Fusarium</taxon>
    </lineage>
</organism>
<sequence length="165" mass="18893">MSIPMKGDILSVPAYTPEAEQNALEISWSQSFRTRTARYYLVNARNQSKGNADVLMFIQDRYYKDSNSNEFIGRLPGARQEGNSWVVEINDRFQYGQKNKNGEGRWIALHDKDNKPYQHRFMVVTMQGRLTETAKNLAKSFGAGEIAEQVTKLGNSFIGDYLHTF</sequence>
<dbReference type="AlphaFoldDB" id="A0A0M9ELN1"/>
<comment type="caution">
    <text evidence="1">The sequence shown here is derived from an EMBL/GenBank/DDBJ whole genome shotgun (WGS) entry which is preliminary data.</text>
</comment>
<gene>
    <name evidence="1" type="ORF">FLAG1_11689</name>
</gene>
<evidence type="ECO:0000313" key="2">
    <source>
        <dbReference type="Proteomes" id="UP000037904"/>
    </source>
</evidence>
<reference evidence="1 2" key="1">
    <citation type="submission" date="2015-04" db="EMBL/GenBank/DDBJ databases">
        <title>The draft genome sequence of Fusarium langsethiae, a T-2/HT-2 mycotoxin producer.</title>
        <authorList>
            <person name="Lysoe E."/>
            <person name="Divon H.H."/>
            <person name="Terzi V."/>
            <person name="Orru L."/>
            <person name="Lamontanara A."/>
            <person name="Kolseth A.-K."/>
            <person name="Frandsen R.J."/>
            <person name="Nielsen K."/>
            <person name="Thrane U."/>
        </authorList>
    </citation>
    <scope>NUCLEOTIDE SEQUENCE [LARGE SCALE GENOMIC DNA]</scope>
    <source>
        <strain evidence="1 2">Fl201059</strain>
    </source>
</reference>
<keyword evidence="2" id="KW-1185">Reference proteome</keyword>
<accession>A0A0M9ELN1</accession>
<proteinExistence type="predicted"/>
<evidence type="ECO:0000313" key="1">
    <source>
        <dbReference type="EMBL" id="KPA35598.1"/>
    </source>
</evidence>
<dbReference type="OrthoDB" id="4537670at2759"/>